<sequence>MTTGAPLCNIDSAAIEAAHQHPLDPTLGYTFKVTPSATDKNTFEIRLANSAGSTSFKGLLLYVTADGDDKKHLGKFTNLDTTKYQFRTEKCTEEGVAGDAESTVTHMNPSAKFLAETVFTWQALDADLAITGPVKVHGVVAKVGIGLQSLDPVEIPLGGGGTVTAVGTGEEPTPTPEPTPETGGDVTTIYTNMTMEETPTMAETPALDPTSVEAPTATVPMVPSTTSCTR</sequence>
<reference evidence="3" key="1">
    <citation type="submission" date="2020-05" db="EMBL/GenBank/DDBJ databases">
        <title>Phylogenomic resolution of chytrid fungi.</title>
        <authorList>
            <person name="Stajich J.E."/>
            <person name="Amses K."/>
            <person name="Simmons R."/>
            <person name="Seto K."/>
            <person name="Myers J."/>
            <person name="Bonds A."/>
            <person name="Quandt C.A."/>
            <person name="Barry K."/>
            <person name="Liu P."/>
            <person name="Grigoriev I."/>
            <person name="Longcore J.E."/>
            <person name="James T.Y."/>
        </authorList>
    </citation>
    <scope>NUCLEOTIDE SEQUENCE</scope>
    <source>
        <strain evidence="3">JEL0318</strain>
    </source>
</reference>
<proteinExistence type="predicted"/>
<dbReference type="InterPro" id="IPR042307">
    <property type="entry name" value="Reeler_sf"/>
</dbReference>
<dbReference type="Pfam" id="PF02014">
    <property type="entry name" value="Reeler"/>
    <property type="match status" value="1"/>
</dbReference>
<evidence type="ECO:0000313" key="3">
    <source>
        <dbReference type="EMBL" id="KAJ3051822.1"/>
    </source>
</evidence>
<evidence type="ECO:0000256" key="1">
    <source>
        <dbReference type="SAM" id="MobiDB-lite"/>
    </source>
</evidence>
<dbReference type="EMBL" id="JADGJD010000355">
    <property type="protein sequence ID" value="KAJ3051822.1"/>
    <property type="molecule type" value="Genomic_DNA"/>
</dbReference>
<organism evidence="3 4">
    <name type="scientific">Rhizophlyctis rosea</name>
    <dbReference type="NCBI Taxonomy" id="64517"/>
    <lineage>
        <taxon>Eukaryota</taxon>
        <taxon>Fungi</taxon>
        <taxon>Fungi incertae sedis</taxon>
        <taxon>Chytridiomycota</taxon>
        <taxon>Chytridiomycota incertae sedis</taxon>
        <taxon>Chytridiomycetes</taxon>
        <taxon>Rhizophlyctidales</taxon>
        <taxon>Rhizophlyctidaceae</taxon>
        <taxon>Rhizophlyctis</taxon>
    </lineage>
</organism>
<comment type="caution">
    <text evidence="3">The sequence shown here is derived from an EMBL/GenBank/DDBJ whole genome shotgun (WGS) entry which is preliminary data.</text>
</comment>
<dbReference type="AlphaFoldDB" id="A0AAD5SJY8"/>
<feature type="region of interest" description="Disordered" evidence="1">
    <location>
        <begin position="205"/>
        <end position="230"/>
    </location>
</feature>
<dbReference type="InterPro" id="IPR002861">
    <property type="entry name" value="Reeler_dom"/>
</dbReference>
<evidence type="ECO:0000313" key="4">
    <source>
        <dbReference type="Proteomes" id="UP001212841"/>
    </source>
</evidence>
<evidence type="ECO:0000259" key="2">
    <source>
        <dbReference type="Pfam" id="PF02014"/>
    </source>
</evidence>
<dbReference type="Proteomes" id="UP001212841">
    <property type="component" value="Unassembled WGS sequence"/>
</dbReference>
<keyword evidence="4" id="KW-1185">Reference proteome</keyword>
<gene>
    <name evidence="3" type="ORF">HK097_007168</name>
</gene>
<protein>
    <recommendedName>
        <fullName evidence="2">Reelin domain-containing protein</fullName>
    </recommendedName>
</protein>
<name>A0AAD5SJY8_9FUNG</name>
<accession>A0AAD5SJY8</accession>
<dbReference type="Gene3D" id="2.60.40.4060">
    <property type="entry name" value="Reeler domain"/>
    <property type="match status" value="1"/>
</dbReference>
<feature type="domain" description="Reelin" evidence="2">
    <location>
        <begin position="29"/>
        <end position="125"/>
    </location>
</feature>